<evidence type="ECO:0000256" key="3">
    <source>
        <dbReference type="ARBA" id="ARBA00022723"/>
    </source>
</evidence>
<evidence type="ECO:0000313" key="15">
    <source>
        <dbReference type="EMBL" id="VWL85950.1"/>
    </source>
</evidence>
<feature type="domain" description="HNH Cas9-type" evidence="14">
    <location>
        <begin position="788"/>
        <end position="942"/>
    </location>
</feature>
<dbReference type="EMBL" id="CABWIB010000001">
    <property type="protein sequence ID" value="VWL85950.1"/>
    <property type="molecule type" value="Genomic_DNA"/>
</dbReference>
<keyword evidence="4 12" id="KW-0255">Endonuclease</keyword>
<dbReference type="GO" id="GO:0003723">
    <property type="term" value="F:RNA binding"/>
    <property type="evidence" value="ECO:0007669"/>
    <property type="project" value="UniProtKB-UniRule"/>
</dbReference>
<keyword evidence="2 12" id="KW-0540">Nuclease</keyword>
<comment type="domain">
    <text evidence="12">Has 2 endonuclease domains. The discontinuous RuvC-like domain cleaves the target DNA noncomplementary to crRNA while the HNH nuclease domain cleaves the target DNA complementary to crRNA.</text>
</comment>
<dbReference type="InterPro" id="IPR032240">
    <property type="entry name" value="Cas9_REC"/>
</dbReference>
<feature type="coiled-coil region" evidence="13">
    <location>
        <begin position="778"/>
        <end position="823"/>
    </location>
</feature>
<feature type="active site" description="Proton acceptor for HNH nuclease domain" evidence="12">
    <location>
        <position position="862"/>
    </location>
</feature>
<dbReference type="GO" id="GO:0016787">
    <property type="term" value="F:hydrolase activity"/>
    <property type="evidence" value="ECO:0007669"/>
    <property type="project" value="UniProtKB-KW"/>
</dbReference>
<dbReference type="GO" id="GO:0051607">
    <property type="term" value="P:defense response to virus"/>
    <property type="evidence" value="ECO:0007669"/>
    <property type="project" value="UniProtKB-UniRule"/>
</dbReference>
<keyword evidence="16" id="KW-1185">Reference proteome</keyword>
<accession>A0A6I8MCI5</accession>
<dbReference type="Gene3D" id="3.30.420.10">
    <property type="entry name" value="Ribonuclease H-like superfamily/Ribonuclease H"/>
    <property type="match status" value="1"/>
</dbReference>
<keyword evidence="13" id="KW-0175">Coiled coil</keyword>
<gene>
    <name evidence="12" type="primary">cas9</name>
    <name evidence="15" type="ORF">OMES3154_01242</name>
</gene>
<proteinExistence type="inferred from homology"/>
<evidence type="ECO:0000256" key="11">
    <source>
        <dbReference type="ARBA" id="ARBA00046380"/>
    </source>
</evidence>
<feature type="binding site" evidence="12">
    <location>
        <position position="14"/>
    </location>
    <ligand>
        <name>Mg(2+)</name>
        <dbReference type="ChEBI" id="CHEBI:18420"/>
        <label>1</label>
    </ligand>
</feature>
<protein>
    <recommendedName>
        <fullName evidence="12">CRISPR-associated endonuclease Cas9</fullName>
        <ecNumber evidence="12">3.1.-.-</ecNumber>
    </recommendedName>
</protein>
<comment type="cofactor">
    <cofactor evidence="1 12">
        <name>Mg(2+)</name>
        <dbReference type="ChEBI" id="CHEBI:18420"/>
    </cofactor>
</comment>
<dbReference type="Proteomes" id="UP000419017">
    <property type="component" value="Unassembled WGS sequence"/>
</dbReference>
<dbReference type="InterPro" id="IPR032237">
    <property type="entry name" value="Cas9_PI"/>
</dbReference>
<dbReference type="NCBIfam" id="TIGR01865">
    <property type="entry name" value="cas_Csn1"/>
    <property type="match status" value="1"/>
</dbReference>
<dbReference type="InterPro" id="IPR033114">
    <property type="entry name" value="HNH_CAS9"/>
</dbReference>
<dbReference type="GO" id="GO:0043571">
    <property type="term" value="P:maintenance of CRISPR repeat elements"/>
    <property type="evidence" value="ECO:0007669"/>
    <property type="project" value="UniProtKB-UniRule"/>
</dbReference>
<evidence type="ECO:0000256" key="9">
    <source>
        <dbReference type="ARBA" id="ARBA00023125"/>
    </source>
</evidence>
<dbReference type="InterPro" id="IPR003615">
    <property type="entry name" value="HNH_nuc"/>
</dbReference>
<feature type="binding site" evidence="12">
    <location>
        <position position="14"/>
    </location>
    <ligand>
        <name>Mg(2+)</name>
        <dbReference type="ChEBI" id="CHEBI:18420"/>
        <label>2</label>
    </ligand>
</feature>
<dbReference type="Pfam" id="PF22702">
    <property type="entry name" value="Cas9_RuvC"/>
    <property type="match status" value="1"/>
</dbReference>
<comment type="subunit">
    <text evidence="11 12">Monomer. Binds crRNA and tracrRNA.</text>
</comment>
<keyword evidence="9 12" id="KW-0238">DNA-binding</keyword>
<dbReference type="Pfam" id="PF13395">
    <property type="entry name" value="HNH_4"/>
    <property type="match status" value="1"/>
</dbReference>
<keyword evidence="10" id="KW-0464">Manganese</keyword>
<evidence type="ECO:0000256" key="13">
    <source>
        <dbReference type="SAM" id="Coils"/>
    </source>
</evidence>
<feature type="active site" description="For RuvC-like nuclease domain" evidence="12">
    <location>
        <position position="14"/>
    </location>
</feature>
<dbReference type="InterPro" id="IPR036397">
    <property type="entry name" value="RNaseH_sf"/>
</dbReference>
<evidence type="ECO:0000256" key="10">
    <source>
        <dbReference type="ARBA" id="ARBA00023211"/>
    </source>
</evidence>
<evidence type="ECO:0000313" key="16">
    <source>
        <dbReference type="Proteomes" id="UP000419017"/>
    </source>
</evidence>
<reference evidence="15 16" key="1">
    <citation type="submission" date="2019-10" db="EMBL/GenBank/DDBJ databases">
        <authorList>
            <person name="Blom J."/>
        </authorList>
    </citation>
    <scope>NUCLEOTIDE SEQUENCE [LARGE SCALE GENOMIC DNA]</scope>
    <source>
        <strain evidence="15 16">ES3154-GLU</strain>
    </source>
</reference>
<dbReference type="HAMAP" id="MF_01480">
    <property type="entry name" value="Cas9"/>
    <property type="match status" value="1"/>
</dbReference>
<dbReference type="Pfam" id="PF16592">
    <property type="entry name" value="Cas9_REC"/>
    <property type="match status" value="1"/>
</dbReference>
<feature type="binding site" evidence="12">
    <location>
        <position position="777"/>
    </location>
    <ligand>
        <name>Mg(2+)</name>
        <dbReference type="ChEBI" id="CHEBI:18420"/>
        <label>1</label>
    </ligand>
</feature>
<dbReference type="InterPro" id="IPR055228">
    <property type="entry name" value="Cas9_RuvC"/>
</dbReference>
<dbReference type="Pfam" id="PF16595">
    <property type="entry name" value="Cas9_PI"/>
    <property type="match status" value="1"/>
</dbReference>
<feature type="binding site" evidence="12">
    <location>
        <position position="781"/>
    </location>
    <ligand>
        <name>Mg(2+)</name>
        <dbReference type="ChEBI" id="CHEBI:18420"/>
        <label>2</label>
    </ligand>
</feature>
<evidence type="ECO:0000256" key="6">
    <source>
        <dbReference type="ARBA" id="ARBA00022842"/>
    </source>
</evidence>
<dbReference type="InterPro" id="IPR032239">
    <property type="entry name" value="Cas9-BH"/>
</dbReference>
<keyword evidence="7 12" id="KW-0694">RNA-binding</keyword>
<evidence type="ECO:0000256" key="8">
    <source>
        <dbReference type="ARBA" id="ARBA00023118"/>
    </source>
</evidence>
<keyword evidence="8 12" id="KW-0051">Antiviral defense</keyword>
<evidence type="ECO:0000256" key="2">
    <source>
        <dbReference type="ARBA" id="ARBA00022722"/>
    </source>
</evidence>
<dbReference type="Gene3D" id="1.10.30.50">
    <property type="match status" value="1"/>
</dbReference>
<dbReference type="InterPro" id="IPR028629">
    <property type="entry name" value="Cas9"/>
</dbReference>
<dbReference type="Pfam" id="PF16593">
    <property type="entry name" value="Cas9-BH"/>
    <property type="match status" value="1"/>
</dbReference>
<dbReference type="GO" id="GO:0046872">
    <property type="term" value="F:metal ion binding"/>
    <property type="evidence" value="ECO:0007669"/>
    <property type="project" value="UniProtKB-UniRule"/>
</dbReference>
<keyword evidence="3 12" id="KW-0479">Metal-binding</keyword>
<evidence type="ECO:0000256" key="12">
    <source>
        <dbReference type="HAMAP-Rule" id="MF_01480"/>
    </source>
</evidence>
<comment type="similarity">
    <text evidence="12">Belongs to the CRISPR-associated Cas9 family.</text>
</comment>
<organism evidence="15 16">
    <name type="scientific">Oceanivirga miroungae</name>
    <dbReference type="NCBI Taxonomy" id="1130046"/>
    <lineage>
        <taxon>Bacteria</taxon>
        <taxon>Fusobacteriati</taxon>
        <taxon>Fusobacteriota</taxon>
        <taxon>Fusobacteriia</taxon>
        <taxon>Fusobacteriales</taxon>
        <taxon>Leptotrichiaceae</taxon>
        <taxon>Oceanivirga</taxon>
    </lineage>
</organism>
<dbReference type="PROSITE" id="PS51749">
    <property type="entry name" value="HNH_CAS9"/>
    <property type="match status" value="1"/>
</dbReference>
<evidence type="ECO:0000256" key="4">
    <source>
        <dbReference type="ARBA" id="ARBA00022759"/>
    </source>
</evidence>
<comment type="function">
    <text evidence="12">CRISPR (clustered regularly interspaced short palindromic repeat) is an adaptive immune system that provides protection against mobile genetic elements (viruses, transposable elements and conjugative plasmids). CRISPR clusters contain spacers, sequences complementary to antecedent mobile elements, and target invading nucleic acids. CRISPR clusters are transcribed and processed into CRISPR RNA (crRNA). In type II CRISPR systems correct processing of pre-crRNA requires a trans-encoded small RNA (tracrRNA), endogenous ribonuclease 3 (rnc) and this protein. The tracrRNA serves as a guide for ribonuclease 3-aided processing of pre-crRNA. Subsequently Cas9/crRNA/tracrRNA endonucleolytically cleaves linear or circular dsDNA target complementary to the spacer; Cas9 is inactive in the absence of the 2 guide RNAs (gRNA). Cas9 recognizes the protospacer adjacent motif (PAM) in the CRISPR repeat sequences to help distinguish self versus nonself, as targets within the bacterial CRISPR locus do not have PAMs. PAM recognition is also required for catalytic activity.</text>
</comment>
<evidence type="ECO:0000256" key="1">
    <source>
        <dbReference type="ARBA" id="ARBA00001946"/>
    </source>
</evidence>
<feature type="binding site" evidence="12">
    <location>
        <position position="993"/>
    </location>
    <ligand>
        <name>Mg(2+)</name>
        <dbReference type="ChEBI" id="CHEBI:18420"/>
        <label>2</label>
    </ligand>
</feature>
<sequence length="1367" mass="162273">MIQKFKNDYFVGLDMGTNSVGWAVTDEDYKVLRFNKKDMWGSRLFDEASPANERRAFRSSRRALKRKKWRLDILKLFFKDELDKIDNTFLMRLDESNLYLEDKNSNIKFTLFNDKDFNDTDFYKKYKTIYHLRNELVNSKEKVDIRLVYLALHHIFKSRGHFLFENLGVDEIKDFDNLFNEYSSYINERFEKNISSDKKDELNEILCSKDTKRDKKNKIKELFFEDDFNTKIFSFVLGNSLKLDEIFNEESLKGEKIDNFNNYEETKRDEYFEKLGDDIALIDLCKKINDYIILNGILKNEKSISKGMVNLYNKHNEELNNLKYFVKKYDKSKYNEVFRKENSLYSNYINSTKFGGSKKVIKEIKSNKTEIELLIAYFKKLFKDIEDKISDNEKDMFNKLSISLEENQILAKLRTSNNSVVPYQLHKYELMMILENQSKYYEFLKENKDKIIKTFEFRIPYYVGPLNSKSKFAWIEKHKDEKITPWNFEEVVDIEKSAENFIERMINTGTYLKNEYVIPKNSLIYEEYSVLNELNKVKVDGVFINKELKNKIFNELFKTKTNVSITELVKFLKNRQYDVKKEDISGLSEAKFNSNYATYKKFKDIFGDDIEKDLYKEVIENIIKWKCLYGDDKKIFANKFKSVYTDLELSDETFKKILKLKFTGFGRLSKKFLTEIEIINKETGEIYKSVLQALRETNYNLMELLSSNFDLSDKLKVLDSSNIEMDYKELRKDENFKKIVDDLYVSPHVKRSIIQTIKILNELISVTKKDPKKIFVEVAREKQESNITEKRKEKIEKLYKDFKESKDNDLDLLKEELKGKDNNELKSKKIFLYFMQLGKCIYSGERIDLNDLLYNNKYDIDHIYPQSYTKDDSLDNMVLTKKVINNARKNTYPINYEVQAKMKDFWKLLKMKGFMSLEKYNRLVDTEEFSNSKIAGFIQRQLVSVRQSTKEVTNILKLLYPNTEIVYSKANNVSMFKAKYELIKSRDLNDLHHAKDAYLNIVVGNVLDNKFTKNYYKYVENSRYSKESEVFNFFRVFDHPLVVNNKNIWNTIEILDRVLETYDKNTANITNMLYEGKGKLFDTNMKKKGKTDSDFKVAIDVENTVENASKYGYYSSMKATYFVVLEVDAKKGKRERLIDRVLVMDRDKIKNSSDIEKYFEEKYKNPKFIAKIKKGQLIEYNGYPYRVTSYYSSDGRTVLENAKPLFLNNELTKIVINVSRLVEKNKKVKEGEELILSKLKRVNEDDPAETYEECVIRYNEEFIKLYDALLEKAKTKVYENYLLKDKIINVLGSQKEIFYKLSIEQKATVLKTIMVLFSKDSLRKTVEIKSHENFVIKKAEIVYKLKLDEFYVIDESITGLFTKKNKI</sequence>
<keyword evidence="5 12" id="KW-0378">Hydrolase</keyword>
<dbReference type="RefSeq" id="WP_156683902.1">
    <property type="nucleotide sequence ID" value="NZ_CABWIB010000001.1"/>
</dbReference>
<evidence type="ECO:0000259" key="14">
    <source>
        <dbReference type="PROSITE" id="PS51749"/>
    </source>
</evidence>
<feature type="binding site" evidence="12">
    <location>
        <position position="781"/>
    </location>
    <ligand>
        <name>Mg(2+)</name>
        <dbReference type="ChEBI" id="CHEBI:18420"/>
        <label>1</label>
    </ligand>
</feature>
<dbReference type="GO" id="GO:0004519">
    <property type="term" value="F:endonuclease activity"/>
    <property type="evidence" value="ECO:0007669"/>
    <property type="project" value="UniProtKB-UniRule"/>
</dbReference>
<name>A0A6I8MCI5_9FUSO</name>
<dbReference type="GO" id="GO:0003677">
    <property type="term" value="F:DNA binding"/>
    <property type="evidence" value="ECO:0007669"/>
    <property type="project" value="UniProtKB-UniRule"/>
</dbReference>
<evidence type="ECO:0000256" key="5">
    <source>
        <dbReference type="ARBA" id="ARBA00022801"/>
    </source>
</evidence>
<dbReference type="EC" id="3.1.-.-" evidence="12"/>
<keyword evidence="6 12" id="KW-0460">Magnesium</keyword>
<evidence type="ECO:0000256" key="7">
    <source>
        <dbReference type="ARBA" id="ARBA00022884"/>
    </source>
</evidence>